<name>A0A6A5WPH0_9PLEO</name>
<evidence type="ECO:0000313" key="2">
    <source>
        <dbReference type="EMBL" id="KAF1999506.1"/>
    </source>
</evidence>
<evidence type="ECO:0000256" key="1">
    <source>
        <dbReference type="SAM" id="MobiDB-lite"/>
    </source>
</evidence>
<proteinExistence type="predicted"/>
<gene>
    <name evidence="2" type="ORF">P154DRAFT_620929</name>
</gene>
<dbReference type="EMBL" id="ML977595">
    <property type="protein sequence ID" value="KAF1999506.1"/>
    <property type="molecule type" value="Genomic_DNA"/>
</dbReference>
<protein>
    <submittedName>
        <fullName evidence="2">Uncharacterized protein</fullName>
    </submittedName>
</protein>
<keyword evidence="3" id="KW-1185">Reference proteome</keyword>
<dbReference type="Proteomes" id="UP000799779">
    <property type="component" value="Unassembled WGS sequence"/>
</dbReference>
<accession>A0A6A5WPH0</accession>
<evidence type="ECO:0000313" key="3">
    <source>
        <dbReference type="Proteomes" id="UP000799779"/>
    </source>
</evidence>
<feature type="compositionally biased region" description="Pro residues" evidence="1">
    <location>
        <begin position="183"/>
        <end position="193"/>
    </location>
</feature>
<organism evidence="2 3">
    <name type="scientific">Amniculicola lignicola CBS 123094</name>
    <dbReference type="NCBI Taxonomy" id="1392246"/>
    <lineage>
        <taxon>Eukaryota</taxon>
        <taxon>Fungi</taxon>
        <taxon>Dikarya</taxon>
        <taxon>Ascomycota</taxon>
        <taxon>Pezizomycotina</taxon>
        <taxon>Dothideomycetes</taxon>
        <taxon>Pleosporomycetidae</taxon>
        <taxon>Pleosporales</taxon>
        <taxon>Amniculicolaceae</taxon>
        <taxon>Amniculicola</taxon>
    </lineage>
</organism>
<sequence>MPEITAGGKQGTVEQTGAGKRAASRWRGLICECTTHTKHGFNARCSRQGTLFTAIVAWPGAAGGPDVIAVLLATAAIYCTFLLPQRRRCDVLFAALDGGSLIHHATNPTTSPRVVHPSRALQYSTAHHSPLHLTSAHVCSTLRVDGAPNSASAVGPAAPFRMGMTSTHSLHAKDTAQSSKHPPSSPHHPPPLPFALTNSDAWMRLVLPTSHDAISKRIVLADVVPNGVFRVNLDLFVMPQKRKPLQRLFRVVRFVNFYQVGVRTP</sequence>
<feature type="region of interest" description="Disordered" evidence="1">
    <location>
        <begin position="170"/>
        <end position="193"/>
    </location>
</feature>
<dbReference type="AlphaFoldDB" id="A0A6A5WPH0"/>
<reference evidence="2" key="1">
    <citation type="journal article" date="2020" name="Stud. Mycol.">
        <title>101 Dothideomycetes genomes: a test case for predicting lifestyles and emergence of pathogens.</title>
        <authorList>
            <person name="Haridas S."/>
            <person name="Albert R."/>
            <person name="Binder M."/>
            <person name="Bloem J."/>
            <person name="Labutti K."/>
            <person name="Salamov A."/>
            <person name="Andreopoulos B."/>
            <person name="Baker S."/>
            <person name="Barry K."/>
            <person name="Bills G."/>
            <person name="Bluhm B."/>
            <person name="Cannon C."/>
            <person name="Castanera R."/>
            <person name="Culley D."/>
            <person name="Daum C."/>
            <person name="Ezra D."/>
            <person name="Gonzalez J."/>
            <person name="Henrissat B."/>
            <person name="Kuo A."/>
            <person name="Liang C."/>
            <person name="Lipzen A."/>
            <person name="Lutzoni F."/>
            <person name="Magnuson J."/>
            <person name="Mondo S."/>
            <person name="Nolan M."/>
            <person name="Ohm R."/>
            <person name="Pangilinan J."/>
            <person name="Park H.-J."/>
            <person name="Ramirez L."/>
            <person name="Alfaro M."/>
            <person name="Sun H."/>
            <person name="Tritt A."/>
            <person name="Yoshinaga Y."/>
            <person name="Zwiers L.-H."/>
            <person name="Turgeon B."/>
            <person name="Goodwin S."/>
            <person name="Spatafora J."/>
            <person name="Crous P."/>
            <person name="Grigoriev I."/>
        </authorList>
    </citation>
    <scope>NUCLEOTIDE SEQUENCE</scope>
    <source>
        <strain evidence="2">CBS 123094</strain>
    </source>
</reference>